<keyword evidence="4" id="KW-1185">Reference proteome</keyword>
<dbReference type="Proteomes" id="UP000523007">
    <property type="component" value="Unassembled WGS sequence"/>
</dbReference>
<feature type="transmembrane region" description="Helical" evidence="1">
    <location>
        <begin position="36"/>
        <end position="57"/>
    </location>
</feature>
<organism evidence="3 4">
    <name type="scientific">Lipingzhangella halophila</name>
    <dbReference type="NCBI Taxonomy" id="1783352"/>
    <lineage>
        <taxon>Bacteria</taxon>
        <taxon>Bacillati</taxon>
        <taxon>Actinomycetota</taxon>
        <taxon>Actinomycetes</taxon>
        <taxon>Streptosporangiales</taxon>
        <taxon>Nocardiopsidaceae</taxon>
        <taxon>Lipingzhangella</taxon>
    </lineage>
</organism>
<dbReference type="AlphaFoldDB" id="A0A7W7RLF0"/>
<sequence length="147" mass="15441">MQVDPRGQRFAAAVSALVLAVVLASGSAMLLAAQGLVFAVAAVAGVRYSPYGLLYAIHVRPKLGPPRELADAAPLRFAQGVGLAFVVVGLVGYLFAGVWFGGVPTALAFLVAFLNAAFGLCPGCEMYVLLNRLRPPWQGRMTEPSPR</sequence>
<proteinExistence type="predicted"/>
<accession>A0A7W7RLF0</accession>
<feature type="domain" description="DUF4395" evidence="2">
    <location>
        <begin position="3"/>
        <end position="132"/>
    </location>
</feature>
<gene>
    <name evidence="3" type="ORF">F4561_004978</name>
</gene>
<feature type="transmembrane region" description="Helical" evidence="1">
    <location>
        <begin position="77"/>
        <end position="100"/>
    </location>
</feature>
<protein>
    <recommendedName>
        <fullName evidence="2">DUF4395 domain-containing protein</fullName>
    </recommendedName>
</protein>
<reference evidence="3 4" key="1">
    <citation type="submission" date="2020-08" db="EMBL/GenBank/DDBJ databases">
        <title>Sequencing the genomes of 1000 actinobacteria strains.</title>
        <authorList>
            <person name="Klenk H.-P."/>
        </authorList>
    </citation>
    <scope>NUCLEOTIDE SEQUENCE [LARGE SCALE GENOMIC DNA]</scope>
    <source>
        <strain evidence="3 4">DSM 102030</strain>
    </source>
</reference>
<dbReference type="EMBL" id="JACHJT010000001">
    <property type="protein sequence ID" value="MBB4934158.1"/>
    <property type="molecule type" value="Genomic_DNA"/>
</dbReference>
<keyword evidence="1" id="KW-1133">Transmembrane helix</keyword>
<comment type="caution">
    <text evidence="3">The sequence shown here is derived from an EMBL/GenBank/DDBJ whole genome shotgun (WGS) entry which is preliminary data.</text>
</comment>
<evidence type="ECO:0000313" key="4">
    <source>
        <dbReference type="Proteomes" id="UP000523007"/>
    </source>
</evidence>
<evidence type="ECO:0000259" key="2">
    <source>
        <dbReference type="Pfam" id="PF14340"/>
    </source>
</evidence>
<feature type="transmembrane region" description="Helical" evidence="1">
    <location>
        <begin position="106"/>
        <end position="130"/>
    </location>
</feature>
<name>A0A7W7RLF0_9ACTN</name>
<keyword evidence="1" id="KW-0472">Membrane</keyword>
<evidence type="ECO:0000313" key="3">
    <source>
        <dbReference type="EMBL" id="MBB4934158.1"/>
    </source>
</evidence>
<dbReference type="InterPro" id="IPR025508">
    <property type="entry name" value="DUF4395"/>
</dbReference>
<dbReference type="Pfam" id="PF14340">
    <property type="entry name" value="DUF4395"/>
    <property type="match status" value="1"/>
</dbReference>
<evidence type="ECO:0000256" key="1">
    <source>
        <dbReference type="SAM" id="Phobius"/>
    </source>
</evidence>
<dbReference type="RefSeq" id="WP_184582014.1">
    <property type="nucleotide sequence ID" value="NZ_JACHJT010000001.1"/>
</dbReference>
<keyword evidence="1" id="KW-0812">Transmembrane</keyword>